<keyword evidence="5" id="KW-1185">Reference proteome</keyword>
<proteinExistence type="predicted"/>
<dbReference type="EMBL" id="RQFL01000008">
    <property type="protein sequence ID" value="TGK94360.1"/>
    <property type="molecule type" value="Genomic_DNA"/>
</dbReference>
<sequence>MELNTQQSYFPYDKQKAIEAVSFFLEQVPEKKLAIITIVKLLYFSEREYLINNGEPLFGEELYSLPFGPVVSKTYDIIKSQEKLEKDVQLRKHFARVENFLILKKEFPISRLSRFELRHLKSIFEKFGHYTVAQLMDYCHDKDLTPEWKDPGNSRIPIYHGDLLRVWKVSNEDIKEIAALGDVYHEIEDFQNLSSVS</sequence>
<reference evidence="3" key="1">
    <citation type="submission" date="2018-10" db="EMBL/GenBank/DDBJ databases">
        <authorList>
            <person name="Vincent A.T."/>
            <person name="Schiettekatte O."/>
            <person name="Bourhy P."/>
            <person name="Veyrier F.J."/>
            <person name="Picardeau M."/>
        </authorList>
    </citation>
    <scope>NUCLEOTIDE SEQUENCE</scope>
    <source>
        <strain evidence="3">201800281</strain>
    </source>
</reference>
<reference evidence="2 4" key="2">
    <citation type="journal article" date="2019" name="PLoS Negl. Trop. Dis.">
        <title>Revisiting the worldwide diversity of Leptospira species in the environment.</title>
        <authorList>
            <person name="Vincent A.T."/>
            <person name="Schiettekatte O."/>
            <person name="Bourhy P."/>
            <person name="Veyrier F.J."/>
            <person name="Picardeau M."/>
        </authorList>
    </citation>
    <scope>NUCLEOTIDE SEQUENCE [LARGE SCALE GENOMIC DNA]</scope>
    <source>
        <strain evidence="2 4">201800280</strain>
        <strain evidence="3">201800281</strain>
    </source>
</reference>
<evidence type="ECO:0000313" key="4">
    <source>
        <dbReference type="Proteomes" id="UP000297394"/>
    </source>
</evidence>
<dbReference type="Pfam" id="PF13274">
    <property type="entry name" value="SocA_Panacea"/>
    <property type="match status" value="1"/>
</dbReference>
<evidence type="ECO:0000313" key="3">
    <source>
        <dbReference type="EMBL" id="TGK94360.1"/>
    </source>
</evidence>
<protein>
    <submittedName>
        <fullName evidence="2">DUF4065 domain-containing protein</fullName>
    </submittedName>
</protein>
<accession>A0A4V3JLP5</accession>
<dbReference type="Proteomes" id="UP000297918">
    <property type="component" value="Unassembled WGS sequence"/>
</dbReference>
<dbReference type="AlphaFoldDB" id="A0A4V3JLP5"/>
<evidence type="ECO:0000259" key="1">
    <source>
        <dbReference type="Pfam" id="PF13274"/>
    </source>
</evidence>
<evidence type="ECO:0000313" key="2">
    <source>
        <dbReference type="EMBL" id="TGK79247.1"/>
    </source>
</evidence>
<dbReference type="OrthoDB" id="9813053at2"/>
<dbReference type="RefSeq" id="WP_135674973.1">
    <property type="nucleotide sequence ID" value="NZ_RQFL01000008.1"/>
</dbReference>
<comment type="caution">
    <text evidence="2">The sequence shown here is derived from an EMBL/GenBank/DDBJ whole genome shotgun (WGS) entry which is preliminary data.</text>
</comment>
<dbReference type="Proteomes" id="UP000297394">
    <property type="component" value="Unassembled WGS sequence"/>
</dbReference>
<evidence type="ECO:0000313" key="5">
    <source>
        <dbReference type="Proteomes" id="UP000297918"/>
    </source>
</evidence>
<name>A0A4V3JLP5_9LEPT</name>
<dbReference type="EMBL" id="RQFM01000031">
    <property type="protein sequence ID" value="TGK79247.1"/>
    <property type="molecule type" value="Genomic_DNA"/>
</dbReference>
<gene>
    <name evidence="2" type="ORF">EHQ23_19525</name>
    <name evidence="3" type="ORF">EHQ26_03230</name>
</gene>
<feature type="domain" description="Antitoxin SocA-like Panacea" evidence="1">
    <location>
        <begin position="39"/>
        <end position="143"/>
    </location>
</feature>
<dbReference type="InterPro" id="IPR025272">
    <property type="entry name" value="SocA_Panacea"/>
</dbReference>
<organism evidence="2 4">
    <name type="scientific">Leptospira bourretii</name>
    <dbReference type="NCBI Taxonomy" id="2484962"/>
    <lineage>
        <taxon>Bacteria</taxon>
        <taxon>Pseudomonadati</taxon>
        <taxon>Spirochaetota</taxon>
        <taxon>Spirochaetia</taxon>
        <taxon>Leptospirales</taxon>
        <taxon>Leptospiraceae</taxon>
        <taxon>Leptospira</taxon>
    </lineage>
</organism>